<dbReference type="SUPFAM" id="SSF160219">
    <property type="entry name" value="AMPKBI-like"/>
    <property type="match status" value="1"/>
</dbReference>
<dbReference type="Gene3D" id="3.40.50.720">
    <property type="entry name" value="NAD(P)-binding Rossmann-like Domain"/>
    <property type="match status" value="1"/>
</dbReference>
<protein>
    <recommendedName>
        <fullName evidence="6">Association with the SNF1 complex (ASC) domain-containing protein</fullName>
    </recommendedName>
</protein>
<dbReference type="Proteomes" id="UP000566819">
    <property type="component" value="Unassembled WGS sequence"/>
</dbReference>
<dbReference type="GO" id="GO:0005737">
    <property type="term" value="C:cytoplasm"/>
    <property type="evidence" value="ECO:0007669"/>
    <property type="project" value="TreeGrafter"/>
</dbReference>
<dbReference type="SMART" id="SM01010">
    <property type="entry name" value="AMPKBI"/>
    <property type="match status" value="1"/>
</dbReference>
<comment type="similarity">
    <text evidence="1">Belongs to the short-chain dehydrogenases/reductases (SDR) family.</text>
</comment>
<reference evidence="7 8" key="1">
    <citation type="submission" date="2020-03" db="EMBL/GenBank/DDBJ databases">
        <title>Draft Genome Sequence of Cudoniella acicularis.</title>
        <authorList>
            <person name="Buettner E."/>
            <person name="Kellner H."/>
        </authorList>
    </citation>
    <scope>NUCLEOTIDE SEQUENCE [LARGE SCALE GENOMIC DNA]</scope>
    <source>
        <strain evidence="7 8">DSM 108380</strain>
    </source>
</reference>
<dbReference type="GO" id="GO:0016491">
    <property type="term" value="F:oxidoreductase activity"/>
    <property type="evidence" value="ECO:0007669"/>
    <property type="project" value="UniProtKB-KW"/>
</dbReference>
<feature type="compositionally biased region" description="Polar residues" evidence="5">
    <location>
        <begin position="97"/>
        <end position="106"/>
    </location>
</feature>
<accession>A0A8H4QSI5</accession>
<gene>
    <name evidence="7" type="ORF">G7Y89_g15295</name>
</gene>
<feature type="region of interest" description="Disordered" evidence="5">
    <location>
        <begin position="274"/>
        <end position="294"/>
    </location>
</feature>
<dbReference type="InterPro" id="IPR051468">
    <property type="entry name" value="Fungal_SecMetab_SDRs"/>
</dbReference>
<dbReference type="InterPro" id="IPR006828">
    <property type="entry name" value="ASC_dom"/>
</dbReference>
<feature type="compositionally biased region" description="Low complexity" evidence="5">
    <location>
        <begin position="120"/>
        <end position="132"/>
    </location>
</feature>
<evidence type="ECO:0000256" key="1">
    <source>
        <dbReference type="ARBA" id="ARBA00006484"/>
    </source>
</evidence>
<dbReference type="OrthoDB" id="531008at2759"/>
<evidence type="ECO:0000256" key="3">
    <source>
        <dbReference type="ARBA" id="ARBA00022857"/>
    </source>
</evidence>
<feature type="region of interest" description="Disordered" evidence="5">
    <location>
        <begin position="1"/>
        <end position="156"/>
    </location>
</feature>
<dbReference type="EMBL" id="JAAMPI010002313">
    <property type="protein sequence ID" value="KAF4615577.1"/>
    <property type="molecule type" value="Genomic_DNA"/>
</dbReference>
<sequence length="656" mass="70890">MGNTPSSTRHPHSASQSPSPSSHESSRAPSSRRAIQNQRSAAAPEPSLAQARGTTATHRTRASQSQSQSQYQSQSLPTAQFNNPSASIANPPPHSSESQMGAQQSRAEPDFDTRDKPTQPVDVPVPAANPDNTSLRSYSQSIEPSGPPTTQDMSYHLTRPPRLPLPIEEEVHTGPAIIAPADVDAPALDLEALDNETLPRRASALSNTTIDEEDAEELRVDKTKATVATKLEWLEGKGGEKVYVTGTIFQWNKKHRLHPVAARSLQILHSPENKVVEEEPKAKPPPKFKPTIPHGRYSSQVPQYLLDLDKAEDSSAYQYAAAAIEKLPQPPSLPGFLGKPILNAATPMKDDNSVLTMPNHTVLNHLATSSIKNNVLAVSATTRYKRKVSAAAFLGIFDTKTTDVVAFAYCKAAYICLGLGLAKYYLSTANSIVIAAVRNPGHPTSQTLRTLQTHPSSTLILVPIESTSKNTAVTAISTLQSQHGISHLDVVIANAGISDVWPEVKDVKEEDMVRHYAVNVIGVALLFQAVLPLLEKAKVPKFITMGSSAGILTGMENVAFPNAAYGPSKVAVHYLTKKIHIENEGLIAFPIDLLICWVAGFVQTDLGDIAAHYFGFEKAFITVDESVAGMVKVIDGATREKTSGKLWVYDGKECAW</sequence>
<evidence type="ECO:0000313" key="8">
    <source>
        <dbReference type="Proteomes" id="UP000566819"/>
    </source>
</evidence>
<evidence type="ECO:0000256" key="5">
    <source>
        <dbReference type="SAM" id="MobiDB-lite"/>
    </source>
</evidence>
<dbReference type="Pfam" id="PF04739">
    <property type="entry name" value="AMPKBI"/>
    <property type="match status" value="1"/>
</dbReference>
<feature type="compositionally biased region" description="Low complexity" evidence="5">
    <location>
        <begin position="13"/>
        <end position="34"/>
    </location>
</feature>
<comment type="caution">
    <text evidence="7">The sequence shown here is derived from an EMBL/GenBank/DDBJ whole genome shotgun (WGS) entry which is preliminary data.</text>
</comment>
<dbReference type="Gene3D" id="6.20.250.60">
    <property type="match status" value="1"/>
</dbReference>
<dbReference type="InterPro" id="IPR002347">
    <property type="entry name" value="SDR_fam"/>
</dbReference>
<keyword evidence="8" id="KW-1185">Reference proteome</keyword>
<proteinExistence type="inferred from homology"/>
<dbReference type="AlphaFoldDB" id="A0A8H4QSI5"/>
<feature type="compositionally biased region" description="Basic and acidic residues" evidence="5">
    <location>
        <begin position="107"/>
        <end position="117"/>
    </location>
</feature>
<evidence type="ECO:0000256" key="4">
    <source>
        <dbReference type="ARBA" id="ARBA00023002"/>
    </source>
</evidence>
<name>A0A8H4QSI5_9HELO</name>
<evidence type="ECO:0000313" key="7">
    <source>
        <dbReference type="EMBL" id="KAF4615577.1"/>
    </source>
</evidence>
<feature type="domain" description="Association with the SNF1 complex (ASC)" evidence="6">
    <location>
        <begin position="290"/>
        <end position="396"/>
    </location>
</feature>
<keyword evidence="3" id="KW-0521">NADP</keyword>
<feature type="compositionally biased region" description="Polar residues" evidence="5">
    <location>
        <begin position="133"/>
        <end position="153"/>
    </location>
</feature>
<dbReference type="Pfam" id="PF00106">
    <property type="entry name" value="adh_short"/>
    <property type="match status" value="1"/>
</dbReference>
<dbReference type="InterPro" id="IPR036291">
    <property type="entry name" value="NAD(P)-bd_dom_sf"/>
</dbReference>
<dbReference type="InterPro" id="IPR037256">
    <property type="entry name" value="ASC_dom_sf"/>
</dbReference>
<comment type="similarity">
    <text evidence="2">Belongs to the 5'-AMP-activated protein kinase beta subunit family.</text>
</comment>
<feature type="compositionally biased region" description="Low complexity" evidence="5">
    <location>
        <begin position="49"/>
        <end position="75"/>
    </location>
</feature>
<evidence type="ECO:0000256" key="2">
    <source>
        <dbReference type="ARBA" id="ARBA00010926"/>
    </source>
</evidence>
<keyword evidence="4" id="KW-0560">Oxidoreductase</keyword>
<dbReference type="PANTHER" id="PTHR43544">
    <property type="entry name" value="SHORT-CHAIN DEHYDROGENASE/REDUCTASE"/>
    <property type="match status" value="1"/>
</dbReference>
<dbReference type="PANTHER" id="PTHR43544:SF7">
    <property type="entry name" value="NADB-LER2"/>
    <property type="match status" value="1"/>
</dbReference>
<evidence type="ECO:0000259" key="6">
    <source>
        <dbReference type="SMART" id="SM01010"/>
    </source>
</evidence>
<organism evidence="7 8">
    <name type="scientific">Cudoniella acicularis</name>
    <dbReference type="NCBI Taxonomy" id="354080"/>
    <lineage>
        <taxon>Eukaryota</taxon>
        <taxon>Fungi</taxon>
        <taxon>Dikarya</taxon>
        <taxon>Ascomycota</taxon>
        <taxon>Pezizomycotina</taxon>
        <taxon>Leotiomycetes</taxon>
        <taxon>Helotiales</taxon>
        <taxon>Tricladiaceae</taxon>
        <taxon>Cudoniella</taxon>
    </lineage>
</organism>
<dbReference type="SUPFAM" id="SSF51735">
    <property type="entry name" value="NAD(P)-binding Rossmann-fold domains"/>
    <property type="match status" value="1"/>
</dbReference>